<dbReference type="InterPro" id="IPR034154">
    <property type="entry name" value="TOPRIM_DnaG/twinkle"/>
</dbReference>
<organism evidence="12 13">
    <name type="scientific">Candidatus Wolfebacteria bacterium RBG_13_41_7</name>
    <dbReference type="NCBI Taxonomy" id="1802554"/>
    <lineage>
        <taxon>Bacteria</taxon>
        <taxon>Candidatus Wolfeibacteriota</taxon>
    </lineage>
</organism>
<reference evidence="12 13" key="1">
    <citation type="journal article" date="2016" name="Nat. Commun.">
        <title>Thousands of microbial genomes shed light on interconnected biogeochemical processes in an aquifer system.</title>
        <authorList>
            <person name="Anantharaman K."/>
            <person name="Brown C.T."/>
            <person name="Hug L.A."/>
            <person name="Sharon I."/>
            <person name="Castelle C.J."/>
            <person name="Probst A.J."/>
            <person name="Thomas B.C."/>
            <person name="Singh A."/>
            <person name="Wilkins M.J."/>
            <person name="Karaoz U."/>
            <person name="Brodie E.L."/>
            <person name="Williams K.H."/>
            <person name="Hubbard S.S."/>
            <person name="Banfield J.F."/>
        </authorList>
    </citation>
    <scope>NUCLEOTIDE SEQUENCE [LARGE SCALE GENOMIC DNA]</scope>
</reference>
<evidence type="ECO:0000256" key="10">
    <source>
        <dbReference type="SAM" id="MobiDB-lite"/>
    </source>
</evidence>
<dbReference type="InterPro" id="IPR002694">
    <property type="entry name" value="Znf_CHC2"/>
</dbReference>
<comment type="caution">
    <text evidence="12">The sequence shown here is derived from an EMBL/GenBank/DDBJ whole genome shotgun (WGS) entry which is preliminary data.</text>
</comment>
<keyword evidence="6" id="KW-0479">Metal-binding</keyword>
<dbReference type="Gene3D" id="3.90.580.10">
    <property type="entry name" value="Zinc finger, CHC2-type domain"/>
    <property type="match status" value="1"/>
</dbReference>
<evidence type="ECO:0000256" key="2">
    <source>
        <dbReference type="ARBA" id="ARBA00022515"/>
    </source>
</evidence>
<dbReference type="SMART" id="SM00400">
    <property type="entry name" value="ZnF_CHCC"/>
    <property type="match status" value="1"/>
</dbReference>
<dbReference type="AlphaFoldDB" id="A0A1F8DPA2"/>
<evidence type="ECO:0000256" key="4">
    <source>
        <dbReference type="ARBA" id="ARBA00022695"/>
    </source>
</evidence>
<dbReference type="GO" id="GO:0003899">
    <property type="term" value="F:DNA-directed RNA polymerase activity"/>
    <property type="evidence" value="ECO:0007669"/>
    <property type="project" value="InterPro"/>
</dbReference>
<keyword evidence="9" id="KW-0804">Transcription</keyword>
<dbReference type="PANTHER" id="PTHR30313">
    <property type="entry name" value="DNA PRIMASE"/>
    <property type="match status" value="1"/>
</dbReference>
<dbReference type="GO" id="GO:0003677">
    <property type="term" value="F:DNA binding"/>
    <property type="evidence" value="ECO:0007669"/>
    <property type="project" value="InterPro"/>
</dbReference>
<dbReference type="InterPro" id="IPR006171">
    <property type="entry name" value="TOPRIM_dom"/>
</dbReference>
<dbReference type="GO" id="GO:0005737">
    <property type="term" value="C:cytoplasm"/>
    <property type="evidence" value="ECO:0007669"/>
    <property type="project" value="TreeGrafter"/>
</dbReference>
<feature type="domain" description="Toprim" evidence="11">
    <location>
        <begin position="831"/>
        <end position="920"/>
    </location>
</feature>
<dbReference type="InterPro" id="IPR050219">
    <property type="entry name" value="DnaG_primase"/>
</dbReference>
<dbReference type="GO" id="GO:0000428">
    <property type="term" value="C:DNA-directed RNA polymerase complex"/>
    <property type="evidence" value="ECO:0007669"/>
    <property type="project" value="UniProtKB-KW"/>
</dbReference>
<dbReference type="Pfam" id="PF13362">
    <property type="entry name" value="Toprim_3"/>
    <property type="match status" value="1"/>
</dbReference>
<dbReference type="GO" id="GO:0008270">
    <property type="term" value="F:zinc ion binding"/>
    <property type="evidence" value="ECO:0007669"/>
    <property type="project" value="UniProtKB-KW"/>
</dbReference>
<keyword evidence="3" id="KW-0808">Transferase</keyword>
<dbReference type="Pfam" id="PF01807">
    <property type="entry name" value="Zn_ribbon_DnaG"/>
    <property type="match status" value="1"/>
</dbReference>
<dbReference type="Gene3D" id="3.40.1360.10">
    <property type="match status" value="1"/>
</dbReference>
<evidence type="ECO:0000256" key="1">
    <source>
        <dbReference type="ARBA" id="ARBA00022478"/>
    </source>
</evidence>
<evidence type="ECO:0000256" key="9">
    <source>
        <dbReference type="ARBA" id="ARBA00023163"/>
    </source>
</evidence>
<evidence type="ECO:0000256" key="3">
    <source>
        <dbReference type="ARBA" id="ARBA00022679"/>
    </source>
</evidence>
<name>A0A1F8DPA2_9BACT</name>
<evidence type="ECO:0000259" key="11">
    <source>
        <dbReference type="PROSITE" id="PS50880"/>
    </source>
</evidence>
<evidence type="ECO:0000256" key="7">
    <source>
        <dbReference type="ARBA" id="ARBA00022771"/>
    </source>
</evidence>
<dbReference type="GO" id="GO:0006269">
    <property type="term" value="P:DNA replication, synthesis of primer"/>
    <property type="evidence" value="ECO:0007669"/>
    <property type="project" value="UniProtKB-KW"/>
</dbReference>
<evidence type="ECO:0000256" key="6">
    <source>
        <dbReference type="ARBA" id="ARBA00022723"/>
    </source>
</evidence>
<keyword evidence="7" id="KW-0863">Zinc-finger</keyword>
<accession>A0A1F8DPA2</accession>
<evidence type="ECO:0000313" key="13">
    <source>
        <dbReference type="Proteomes" id="UP000182002"/>
    </source>
</evidence>
<evidence type="ECO:0000256" key="8">
    <source>
        <dbReference type="ARBA" id="ARBA00022833"/>
    </source>
</evidence>
<protein>
    <recommendedName>
        <fullName evidence="11">Toprim domain-containing protein</fullName>
    </recommendedName>
</protein>
<keyword evidence="5" id="KW-0235">DNA replication</keyword>
<evidence type="ECO:0000313" key="12">
    <source>
        <dbReference type="EMBL" id="OGM90236.1"/>
    </source>
</evidence>
<keyword evidence="1" id="KW-0240">DNA-directed RNA polymerase</keyword>
<dbReference type="EMBL" id="MGIO01000005">
    <property type="protein sequence ID" value="OGM90236.1"/>
    <property type="molecule type" value="Genomic_DNA"/>
</dbReference>
<dbReference type="Proteomes" id="UP000182002">
    <property type="component" value="Unassembled WGS sequence"/>
</dbReference>
<gene>
    <name evidence="12" type="ORF">A3J77_00240</name>
</gene>
<proteinExistence type="predicted"/>
<evidence type="ECO:0000256" key="5">
    <source>
        <dbReference type="ARBA" id="ARBA00022705"/>
    </source>
</evidence>
<keyword evidence="4" id="KW-0548">Nucleotidyltransferase</keyword>
<dbReference type="GO" id="GO:1990077">
    <property type="term" value="C:primosome complex"/>
    <property type="evidence" value="ECO:0007669"/>
    <property type="project" value="UniProtKB-KW"/>
</dbReference>
<keyword evidence="2" id="KW-0639">Primosome</keyword>
<sequence length="944" mass="106623">MVDIRKVDSKGQNISNLIHNICFSNPKHRKEEAMNIFEELKNLPDASSIFRAWLWKMEGEGLLGKLLEKISLVSPNNSHESLLFLSQLSREIETKEKTAIACCDVEGENRIFRKVRTLLREGNGNSGGNSLMLLGTISHGVMPLIVSDELFRRGRRKKVSANGQQLEIFNNTKDLQMQMKLFAEEELSPAPFGILDAETPISMKFSRVRKLWERVSEKAEKSGWQWPDWYFVNGRELEELFLLFSPMFQKHSNFFRKLWHRGGDTFAVAVMLMSLASATIHFRKEKDESAFFPEVPILDFTKHGLGGGRADGIRISPVFGGFSKKEKRMVEDLKKYHKKYSFKSFGHLFSALSRLKSPLKFDIVDWKFFIGDILARGESRTMNLSALNLPLAEHVEQVKRYLSFSSLSLHFHDPERYALDWSGGAEKSVLCYLSPFSSPMIFEIGMSAGEKKSSFLQRIVEDWDVLQETAGLRNFNNAFCRQLLPLLENSTNRESENGTAETKGKNKTTNLPLFGEAEGEKPVRKVVKELKNITRRSFIDEFELVRRVRRRDGTEMLLMDFSALLDAIAADKILTRGITARGGFIACVMPDHIGERTPSFHISPSKRTFKCFGCGASGKLVNIPNEIAAQIPATVFISGKGFSLRAEMKKTAIPEKHHLVMLTAQKILQSKFWGSEAERYLKAERLIDPDLAFSLGAGFGEDGLINGLMDWGLSLDELHFYGFVGFSQSLNQSRGIGPILARRGLKLEQMRREIKIIKAIGAERKVVFVEGYPFSSLDCRVTFPLALAGKNTNFYGRAVRPCDKRYSHRKLKTDNVPQGGFNIEALNGESDEIFVVESAIDGLSLMMLLGTQSVISVIGVDNYIVLDLVAESVKKITIALNNDLPDSKDGMGSGQKATQKIIERFKKQGLGVRDLTPEMLVPAGLNDYNNLWRRMVREKQKRNF</sequence>
<dbReference type="InterPro" id="IPR036977">
    <property type="entry name" value="DNA_primase_Znf_CHC2"/>
</dbReference>
<dbReference type="PANTHER" id="PTHR30313:SF2">
    <property type="entry name" value="DNA PRIMASE"/>
    <property type="match status" value="1"/>
</dbReference>
<dbReference type="CDD" id="cd01029">
    <property type="entry name" value="TOPRIM_primases"/>
    <property type="match status" value="1"/>
</dbReference>
<feature type="region of interest" description="Disordered" evidence="10">
    <location>
        <begin position="491"/>
        <end position="513"/>
    </location>
</feature>
<dbReference type="PROSITE" id="PS50880">
    <property type="entry name" value="TOPRIM"/>
    <property type="match status" value="1"/>
</dbReference>
<keyword evidence="8" id="KW-0862">Zinc</keyword>
<dbReference type="SUPFAM" id="SSF57783">
    <property type="entry name" value="Zinc beta-ribbon"/>
    <property type="match status" value="1"/>
</dbReference>